<evidence type="ECO:0000256" key="7">
    <source>
        <dbReference type="ARBA" id="ARBA00022729"/>
    </source>
</evidence>
<organism evidence="20 21">
    <name type="scientific">Dicentrarchus labrax</name>
    <name type="common">European seabass</name>
    <name type="synonym">Morone labrax</name>
    <dbReference type="NCBI Taxonomy" id="13489"/>
    <lineage>
        <taxon>Eukaryota</taxon>
        <taxon>Metazoa</taxon>
        <taxon>Chordata</taxon>
        <taxon>Craniata</taxon>
        <taxon>Vertebrata</taxon>
        <taxon>Euteleostomi</taxon>
        <taxon>Actinopterygii</taxon>
        <taxon>Neopterygii</taxon>
        <taxon>Teleostei</taxon>
        <taxon>Neoteleostei</taxon>
        <taxon>Acanthomorphata</taxon>
        <taxon>Eupercaria</taxon>
        <taxon>Moronidae</taxon>
        <taxon>Dicentrarchus</taxon>
    </lineage>
</organism>
<dbReference type="GO" id="GO:0004930">
    <property type="term" value="F:G protein-coupled receptor activity"/>
    <property type="evidence" value="ECO:0007669"/>
    <property type="project" value="UniProtKB-KW"/>
</dbReference>
<evidence type="ECO:0000256" key="6">
    <source>
        <dbReference type="ARBA" id="ARBA00022725"/>
    </source>
</evidence>
<evidence type="ECO:0000259" key="19">
    <source>
        <dbReference type="PROSITE" id="PS50259"/>
    </source>
</evidence>
<reference evidence="20" key="1">
    <citation type="submission" date="2025-08" db="UniProtKB">
        <authorList>
            <consortium name="Ensembl"/>
        </authorList>
    </citation>
    <scope>IDENTIFICATION</scope>
</reference>
<keyword evidence="8 17" id="KW-1133">Transmembrane helix</keyword>
<dbReference type="Pfam" id="PF00003">
    <property type="entry name" value="7tm_3"/>
    <property type="match status" value="1"/>
</dbReference>
<evidence type="ECO:0000256" key="4">
    <source>
        <dbReference type="ARBA" id="ARBA00022475"/>
    </source>
</evidence>
<feature type="transmembrane region" description="Helical" evidence="17">
    <location>
        <begin position="780"/>
        <end position="802"/>
    </location>
</feature>
<evidence type="ECO:0000256" key="17">
    <source>
        <dbReference type="SAM" id="Phobius"/>
    </source>
</evidence>
<dbReference type="InterPro" id="IPR000068">
    <property type="entry name" value="GPCR_3_Ca_sens_rcpt-rel"/>
</dbReference>
<dbReference type="GO" id="GO:0005886">
    <property type="term" value="C:plasma membrane"/>
    <property type="evidence" value="ECO:0007669"/>
    <property type="project" value="UniProtKB-SubCell"/>
</dbReference>
<comment type="subunit">
    <text evidence="3">Homodimer; disulfide-linked.</text>
</comment>
<dbReference type="AlphaFoldDB" id="A0A8C4EN29"/>
<evidence type="ECO:0000256" key="18">
    <source>
        <dbReference type="SAM" id="SignalP"/>
    </source>
</evidence>
<reference evidence="20" key="2">
    <citation type="submission" date="2025-09" db="UniProtKB">
        <authorList>
            <consortium name="Ensembl"/>
        </authorList>
    </citation>
    <scope>IDENTIFICATION</scope>
</reference>
<keyword evidence="10 17" id="KW-0472">Membrane</keyword>
<sequence length="916" mass="102446">MKHFFTFYIFSSVLLDQFFGATCLDDATAPGDIIIGGLFPIHESVKEVNGTWICDRFSTARLVQSLIMVHAVEEVNKRQVLGNLTLGYRIVDSCSDVTTSLKKALSFMRKNNTRSVAEQPSPPVLAVVGGYHSEISIAVTRLLNLENIPQISYGATTGFLSDKIRFPSFMRTVPEDDHQVRAILNILKSHQWTWVGIVTTDGDYGRYAVQRLEQHAKGTNICFAFTSVLPDVLRDSQLQDSISATVKSITENTNVKVIVSFAKPNHMMYLFNRLLKEPKGKGKVWVASDNWSQSPSILRGRTLSEVGTIFGTTLKSGNPTKFEQYLKNLDVDPEHHRNNVFLYQFLKNQTQQGKRAKPGTANDTAIETLINMIYPYAVFSVELAVEAIGQAVANLCIERDCKTRERLQPSELRDALRKQTFTMDGNNYTFDKNGDLNSGYDIILWNQKSPTTVDVHNIVATFSIKKNHTLTFISQEKQQEVTSVTGDVISICSNKCAPGTRKQSAQGQPVCCYECKSCPENHFSNTSDSTVCDLCDTRTHYSPMGSKTCMLKEILFLKWTDKYHKTLLAFTALGALLTLVVGIIFVARWNTPVVRASVGPICIILLFSLLSTFASVILFGGKPNNKQCKARQVLFGLSFTLCVSCIMVKSFKIILAFEFDPSIKRVLNKLYKPYIIIAVCLSGQVIICALWLALKSPETKWAKLENTKRLLRCEETSNEAFGAMLCYIGVLCLICFGVAFKGRKLPHSYNESKFITFAMLIYFICWIIFVPVYVNVTGQYLPAVEMVVILISAYGILFCQFFTKCYVILFKKEANTEHAFRQDVRNHSLGSISEINSSSVTSIGIQNPAFDVELPMSNSMSLVPLTDQNPPMGSDQSSLSLSPVSNPQLTRLQNDDSFNKKHLKRYSSLPAVICKS</sequence>
<dbReference type="PANTHER" id="PTHR24061">
    <property type="entry name" value="CALCIUM-SENSING RECEPTOR-RELATED"/>
    <property type="match status" value="1"/>
</dbReference>
<dbReference type="Gene3D" id="3.40.50.2300">
    <property type="match status" value="2"/>
</dbReference>
<dbReference type="PANTHER" id="PTHR24061:SF5">
    <property type="entry name" value="G-PROTEIN COUPLED RECEPTOR FAMILY C GROUP 6 MEMBER A"/>
    <property type="match status" value="1"/>
</dbReference>
<keyword evidence="11" id="KW-1015">Disulfide bond</keyword>
<evidence type="ECO:0000256" key="5">
    <source>
        <dbReference type="ARBA" id="ARBA00022692"/>
    </source>
</evidence>
<dbReference type="InterPro" id="IPR011500">
    <property type="entry name" value="GPCR_3_9-Cys_dom"/>
</dbReference>
<feature type="signal peptide" evidence="18">
    <location>
        <begin position="1"/>
        <end position="20"/>
    </location>
</feature>
<keyword evidence="9" id="KW-0297">G-protein coupled receptor</keyword>
<dbReference type="Gene3D" id="2.10.50.30">
    <property type="entry name" value="GPCR, family 3, nine cysteines domain"/>
    <property type="match status" value="1"/>
</dbReference>
<evidence type="ECO:0000256" key="9">
    <source>
        <dbReference type="ARBA" id="ARBA00023040"/>
    </source>
</evidence>
<dbReference type="InterPro" id="IPR038550">
    <property type="entry name" value="GPCR_3_9-Cys_sf"/>
</dbReference>
<dbReference type="Ensembl" id="ENSDLAT00005020652.2">
    <property type="protein sequence ID" value="ENSDLAP00005019197.2"/>
    <property type="gene ID" value="ENSDLAG00005009055.2"/>
</dbReference>
<dbReference type="OMA" id="FHLSIEN"/>
<dbReference type="InterPro" id="IPR017978">
    <property type="entry name" value="GPCR_3_C"/>
</dbReference>
<dbReference type="Proteomes" id="UP000694389">
    <property type="component" value="Unassembled WGS sequence"/>
</dbReference>
<keyword evidence="13" id="KW-0325">Glycoprotein</keyword>
<evidence type="ECO:0000313" key="21">
    <source>
        <dbReference type="Proteomes" id="UP000694389"/>
    </source>
</evidence>
<comment type="similarity">
    <text evidence="2">Belongs to the G-protein coupled receptor 3 family.</text>
</comment>
<dbReference type="FunFam" id="3.40.50.2300:FF:000152">
    <property type="entry name" value="G protein-coupled receptor class C group 6 member A"/>
    <property type="match status" value="1"/>
</dbReference>
<dbReference type="SUPFAM" id="SSF53822">
    <property type="entry name" value="Periplasmic binding protein-like I"/>
    <property type="match status" value="1"/>
</dbReference>
<dbReference type="OrthoDB" id="425344at2759"/>
<dbReference type="InterPro" id="IPR001828">
    <property type="entry name" value="ANF_lig-bd_rcpt"/>
</dbReference>
<dbReference type="InterPro" id="IPR028082">
    <property type="entry name" value="Peripla_BP_I"/>
</dbReference>
<evidence type="ECO:0000256" key="11">
    <source>
        <dbReference type="ARBA" id="ARBA00023157"/>
    </source>
</evidence>
<accession>A0A8C4EN29</accession>
<dbReference type="FunFam" id="2.10.50.30:FF:000004">
    <property type="entry name" value="Taste receptor type 1 member 3-like protein"/>
    <property type="match status" value="1"/>
</dbReference>
<feature type="transmembrane region" description="Helical" evidence="17">
    <location>
        <begin position="674"/>
        <end position="694"/>
    </location>
</feature>
<feature type="transmembrane region" description="Helical" evidence="17">
    <location>
        <begin position="754"/>
        <end position="774"/>
    </location>
</feature>
<keyword evidence="6" id="KW-0716">Sensory transduction</keyword>
<evidence type="ECO:0000313" key="20">
    <source>
        <dbReference type="Ensembl" id="ENSDLAP00005019197.2"/>
    </source>
</evidence>
<evidence type="ECO:0000256" key="12">
    <source>
        <dbReference type="ARBA" id="ARBA00023170"/>
    </source>
</evidence>
<feature type="transmembrane region" description="Helical" evidence="17">
    <location>
        <begin position="720"/>
        <end position="742"/>
    </location>
</feature>
<evidence type="ECO:0000256" key="15">
    <source>
        <dbReference type="ARBA" id="ARBA00039774"/>
    </source>
</evidence>
<dbReference type="GO" id="GO:0007608">
    <property type="term" value="P:sensory perception of smell"/>
    <property type="evidence" value="ECO:0007669"/>
    <property type="project" value="UniProtKB-KW"/>
</dbReference>
<feature type="region of interest" description="Disordered" evidence="16">
    <location>
        <begin position="865"/>
        <end position="896"/>
    </location>
</feature>
<keyword evidence="4" id="KW-1003">Cell membrane</keyword>
<evidence type="ECO:0000256" key="3">
    <source>
        <dbReference type="ARBA" id="ARBA00011748"/>
    </source>
</evidence>
<feature type="chain" id="PRO_5035946696" description="G-protein coupled receptor family C group 6 member A" evidence="18">
    <location>
        <begin position="21"/>
        <end position="916"/>
    </location>
</feature>
<evidence type="ECO:0000256" key="14">
    <source>
        <dbReference type="ARBA" id="ARBA00023224"/>
    </source>
</evidence>
<dbReference type="Pfam" id="PF07562">
    <property type="entry name" value="NCD3G"/>
    <property type="match status" value="1"/>
</dbReference>
<dbReference type="PRINTS" id="PR00248">
    <property type="entry name" value="GPCRMGR"/>
</dbReference>
<comment type="subcellular location">
    <subcellularLocation>
        <location evidence="1">Cell membrane</location>
        <topology evidence="1">Multi-pass membrane protein</topology>
    </subcellularLocation>
</comment>
<evidence type="ECO:0000256" key="8">
    <source>
        <dbReference type="ARBA" id="ARBA00022989"/>
    </source>
</evidence>
<feature type="transmembrane region" description="Helical" evidence="17">
    <location>
        <begin position="598"/>
        <end position="621"/>
    </location>
</feature>
<evidence type="ECO:0000256" key="13">
    <source>
        <dbReference type="ARBA" id="ARBA00023180"/>
    </source>
</evidence>
<keyword evidence="14" id="KW-0807">Transducer</keyword>
<keyword evidence="21" id="KW-1185">Reference proteome</keyword>
<dbReference type="RefSeq" id="XP_051264466.1">
    <property type="nucleotide sequence ID" value="XM_051408506.1"/>
</dbReference>
<evidence type="ECO:0000256" key="16">
    <source>
        <dbReference type="SAM" id="MobiDB-lite"/>
    </source>
</evidence>
<evidence type="ECO:0000256" key="10">
    <source>
        <dbReference type="ARBA" id="ARBA00023136"/>
    </source>
</evidence>
<dbReference type="Pfam" id="PF01094">
    <property type="entry name" value="ANF_receptor"/>
    <property type="match status" value="1"/>
</dbReference>
<feature type="domain" description="G-protein coupled receptors family 3 profile" evidence="19">
    <location>
        <begin position="563"/>
        <end position="824"/>
    </location>
</feature>
<keyword evidence="5 17" id="KW-0812">Transmembrane</keyword>
<dbReference type="PROSITE" id="PS50259">
    <property type="entry name" value="G_PROTEIN_RECEP_F3_4"/>
    <property type="match status" value="1"/>
</dbReference>
<keyword evidence="7 18" id="KW-0732">Signal</keyword>
<gene>
    <name evidence="20" type="primary">LOC127368069</name>
</gene>
<evidence type="ECO:0000256" key="1">
    <source>
        <dbReference type="ARBA" id="ARBA00004651"/>
    </source>
</evidence>
<proteinExistence type="inferred from homology"/>
<feature type="transmembrane region" description="Helical" evidence="17">
    <location>
        <begin position="567"/>
        <end position="586"/>
    </location>
</feature>
<feature type="transmembrane region" description="Helical" evidence="17">
    <location>
        <begin position="633"/>
        <end position="654"/>
    </location>
</feature>
<dbReference type="GeneID" id="127368069"/>
<dbReference type="InterPro" id="IPR000337">
    <property type="entry name" value="GPCR_3"/>
</dbReference>
<feature type="compositionally biased region" description="Low complexity" evidence="16">
    <location>
        <begin position="874"/>
        <end position="889"/>
    </location>
</feature>
<evidence type="ECO:0000256" key="2">
    <source>
        <dbReference type="ARBA" id="ARBA00007242"/>
    </source>
</evidence>
<keyword evidence="6" id="KW-0552">Olfaction</keyword>
<protein>
    <recommendedName>
        <fullName evidence="15">G-protein coupled receptor family C group 6 member A</fullName>
    </recommendedName>
</protein>
<dbReference type="GeneTree" id="ENSGT00940000158416"/>
<keyword evidence="12" id="KW-0675">Receptor</keyword>
<name>A0A8C4EN29_DICLA</name>